<proteinExistence type="predicted"/>
<dbReference type="Pfam" id="PF11654">
    <property type="entry name" value="NCE101"/>
    <property type="match status" value="1"/>
</dbReference>
<protein>
    <submittedName>
        <fullName evidence="1">Uncharacterized protein</fullName>
    </submittedName>
</protein>
<sequence length="92" mass="10617">MRQVYLISRWGDVLLALGTGCLAYKLYERRMHRPEGERLADLVQWKWAQRAERDPRVAAPPVASAAEQEGWEELERELKLKEQDAIKAGLKA</sequence>
<dbReference type="EMBL" id="BQKY01000004">
    <property type="protein sequence ID" value="GJN89069.1"/>
    <property type="molecule type" value="Genomic_DNA"/>
</dbReference>
<organism evidence="1 2">
    <name type="scientific">Rhodotorula paludigena</name>
    <dbReference type="NCBI Taxonomy" id="86838"/>
    <lineage>
        <taxon>Eukaryota</taxon>
        <taxon>Fungi</taxon>
        <taxon>Dikarya</taxon>
        <taxon>Basidiomycota</taxon>
        <taxon>Pucciniomycotina</taxon>
        <taxon>Microbotryomycetes</taxon>
        <taxon>Sporidiobolales</taxon>
        <taxon>Sporidiobolaceae</taxon>
        <taxon>Rhodotorula</taxon>
    </lineage>
</organism>
<dbReference type="AlphaFoldDB" id="A0AAV5GGS7"/>
<dbReference type="GO" id="GO:0009306">
    <property type="term" value="P:protein secretion"/>
    <property type="evidence" value="ECO:0007669"/>
    <property type="project" value="InterPro"/>
</dbReference>
<reference evidence="1 2" key="1">
    <citation type="submission" date="2021-12" db="EMBL/GenBank/DDBJ databases">
        <title>High titer production of polyol ester of fatty acids by Rhodotorula paludigena BS15 towards product separation-free biomass refinery.</title>
        <authorList>
            <person name="Mano J."/>
            <person name="Ono H."/>
            <person name="Tanaka T."/>
            <person name="Naito K."/>
            <person name="Sushida H."/>
            <person name="Ike M."/>
            <person name="Tokuyasu K."/>
            <person name="Kitaoka M."/>
        </authorList>
    </citation>
    <scope>NUCLEOTIDE SEQUENCE [LARGE SCALE GENOMIC DNA]</scope>
    <source>
        <strain evidence="1 2">BS15</strain>
    </source>
</reference>
<dbReference type="PANTHER" id="PTHR28011">
    <property type="entry name" value="NON-CLASSICAL EXPORT PROTEIN 1"/>
    <property type="match status" value="1"/>
</dbReference>
<dbReference type="PANTHER" id="PTHR28011:SF1">
    <property type="entry name" value="NON-CLASSICAL EXPORT PROTEIN 1"/>
    <property type="match status" value="1"/>
</dbReference>
<keyword evidence="2" id="KW-1185">Reference proteome</keyword>
<dbReference type="Proteomes" id="UP001342314">
    <property type="component" value="Unassembled WGS sequence"/>
</dbReference>
<evidence type="ECO:0000313" key="1">
    <source>
        <dbReference type="EMBL" id="GJN89069.1"/>
    </source>
</evidence>
<accession>A0AAV5GGS7</accession>
<name>A0AAV5GGS7_9BASI</name>
<dbReference type="InterPro" id="IPR024242">
    <property type="entry name" value="NCE101"/>
</dbReference>
<gene>
    <name evidence="1" type="ORF">Rhopal_002043-T1</name>
</gene>
<comment type="caution">
    <text evidence="1">The sequence shown here is derived from an EMBL/GenBank/DDBJ whole genome shotgun (WGS) entry which is preliminary data.</text>
</comment>
<evidence type="ECO:0000313" key="2">
    <source>
        <dbReference type="Proteomes" id="UP001342314"/>
    </source>
</evidence>